<protein>
    <submittedName>
        <fullName evidence="4">ABC transporter ATP-binding protein</fullName>
    </submittedName>
</protein>
<dbReference type="PROSITE" id="PS00211">
    <property type="entry name" value="ABC_TRANSPORTER_1"/>
    <property type="match status" value="1"/>
</dbReference>
<accession>A0A9X1TG53</accession>
<evidence type="ECO:0000313" key="4">
    <source>
        <dbReference type="EMBL" id="MCF0063702.1"/>
    </source>
</evidence>
<dbReference type="InterPro" id="IPR003439">
    <property type="entry name" value="ABC_transporter-like_ATP-bd"/>
</dbReference>
<comment type="caution">
    <text evidence="4">The sequence shown here is derived from an EMBL/GenBank/DDBJ whole genome shotgun (WGS) entry which is preliminary data.</text>
</comment>
<evidence type="ECO:0000256" key="2">
    <source>
        <dbReference type="ARBA" id="ARBA00022840"/>
    </source>
</evidence>
<keyword evidence="2 4" id="KW-0067">ATP-binding</keyword>
<dbReference type="PANTHER" id="PTHR43038:SF3">
    <property type="entry name" value="ABC TRANSPORTER G FAMILY MEMBER 20 ISOFORM X1"/>
    <property type="match status" value="1"/>
</dbReference>
<keyword evidence="5" id="KW-1185">Reference proteome</keyword>
<dbReference type="SMART" id="SM00382">
    <property type="entry name" value="AAA"/>
    <property type="match status" value="1"/>
</dbReference>
<dbReference type="InterPro" id="IPR017871">
    <property type="entry name" value="ABC_transporter-like_CS"/>
</dbReference>
<organism evidence="4 5">
    <name type="scientific">Dyadobacter chenwenxiniae</name>
    <dbReference type="NCBI Taxonomy" id="2906456"/>
    <lineage>
        <taxon>Bacteria</taxon>
        <taxon>Pseudomonadati</taxon>
        <taxon>Bacteroidota</taxon>
        <taxon>Cytophagia</taxon>
        <taxon>Cytophagales</taxon>
        <taxon>Spirosomataceae</taxon>
        <taxon>Dyadobacter</taxon>
    </lineage>
</organism>
<dbReference type="PANTHER" id="PTHR43038">
    <property type="entry name" value="ATP-BINDING CASSETTE, SUB-FAMILY H, MEMBER 1"/>
    <property type="match status" value="1"/>
</dbReference>
<name>A0A9X1TG53_9BACT</name>
<evidence type="ECO:0000256" key="1">
    <source>
        <dbReference type="ARBA" id="ARBA00022741"/>
    </source>
</evidence>
<dbReference type="GO" id="GO:0016887">
    <property type="term" value="F:ATP hydrolysis activity"/>
    <property type="evidence" value="ECO:0007669"/>
    <property type="project" value="InterPro"/>
</dbReference>
<dbReference type="InterPro" id="IPR003593">
    <property type="entry name" value="AAA+_ATPase"/>
</dbReference>
<proteinExistence type="predicted"/>
<dbReference type="Proteomes" id="UP001139000">
    <property type="component" value="Unassembled WGS sequence"/>
</dbReference>
<dbReference type="Pfam" id="PF00005">
    <property type="entry name" value="ABC_tran"/>
    <property type="match status" value="1"/>
</dbReference>
<dbReference type="SUPFAM" id="SSF52540">
    <property type="entry name" value="P-loop containing nucleoside triphosphate hydrolases"/>
    <property type="match status" value="1"/>
</dbReference>
<sequence length="256" mass="28625">MAIEYNDMTESVCIEIQHVSKKYKSAQENSLTDVSLNIAASDIFGLLGPNGAGKTTLISILCGIIPPSSGTIHFYHENHPISGQQRKSRVGFVPQEYAFYQELSPRQNLDYFGAMYNLAKPKLEARREHLLDILGLSKFADKKVGSFSGGMKRRVNLAIGIIHEPDILFLDEPTVGVDVQSRNAIIRYLREINDTGTTIIYTSHHMSEAEEFCKNIALVDHGRVIAKGDLAALRREHEVSSLQSLFIKLTGEEYRD</sequence>
<feature type="domain" description="ABC transporter" evidence="3">
    <location>
        <begin position="14"/>
        <end position="246"/>
    </location>
</feature>
<dbReference type="GO" id="GO:0005524">
    <property type="term" value="F:ATP binding"/>
    <property type="evidence" value="ECO:0007669"/>
    <property type="project" value="UniProtKB-KW"/>
</dbReference>
<reference evidence="4" key="1">
    <citation type="submission" date="2021-12" db="EMBL/GenBank/DDBJ databases">
        <title>Novel species in genus Dyadobacter.</title>
        <authorList>
            <person name="Ma C."/>
        </authorList>
    </citation>
    <scope>NUCLEOTIDE SEQUENCE</scope>
    <source>
        <strain evidence="4">LJ419</strain>
    </source>
</reference>
<dbReference type="EMBL" id="JAJTTC010000005">
    <property type="protein sequence ID" value="MCF0063702.1"/>
    <property type="molecule type" value="Genomic_DNA"/>
</dbReference>
<dbReference type="AlphaFoldDB" id="A0A9X1TG53"/>
<gene>
    <name evidence="4" type="ORF">LXM26_19470</name>
</gene>
<dbReference type="Gene3D" id="3.40.50.300">
    <property type="entry name" value="P-loop containing nucleotide triphosphate hydrolases"/>
    <property type="match status" value="1"/>
</dbReference>
<dbReference type="InterPro" id="IPR027417">
    <property type="entry name" value="P-loop_NTPase"/>
</dbReference>
<dbReference type="PROSITE" id="PS50893">
    <property type="entry name" value="ABC_TRANSPORTER_2"/>
    <property type="match status" value="1"/>
</dbReference>
<keyword evidence="1" id="KW-0547">Nucleotide-binding</keyword>
<evidence type="ECO:0000259" key="3">
    <source>
        <dbReference type="PROSITE" id="PS50893"/>
    </source>
</evidence>
<evidence type="ECO:0000313" key="5">
    <source>
        <dbReference type="Proteomes" id="UP001139000"/>
    </source>
</evidence>
<dbReference type="RefSeq" id="WP_234656642.1">
    <property type="nucleotide sequence ID" value="NZ_JAJTTC010000005.1"/>
</dbReference>